<evidence type="ECO:0000313" key="1">
    <source>
        <dbReference type="EMBL" id="KAI5681230.1"/>
    </source>
</evidence>
<reference evidence="2" key="1">
    <citation type="journal article" date="2023" name="Nat. Plants">
        <title>Single-cell RNA sequencing provides a high-resolution roadmap for understanding the multicellular compartmentation of specialized metabolism.</title>
        <authorList>
            <person name="Sun S."/>
            <person name="Shen X."/>
            <person name="Li Y."/>
            <person name="Li Y."/>
            <person name="Wang S."/>
            <person name="Li R."/>
            <person name="Zhang H."/>
            <person name="Shen G."/>
            <person name="Guo B."/>
            <person name="Wei J."/>
            <person name="Xu J."/>
            <person name="St-Pierre B."/>
            <person name="Chen S."/>
            <person name="Sun C."/>
        </authorList>
    </citation>
    <scope>NUCLEOTIDE SEQUENCE [LARGE SCALE GENOMIC DNA]</scope>
</reference>
<gene>
    <name evidence="1" type="ORF">M9H77_02457</name>
</gene>
<name>A0ACC0C8E4_CATRO</name>
<dbReference type="EMBL" id="CM044701">
    <property type="protein sequence ID" value="KAI5681230.1"/>
    <property type="molecule type" value="Genomic_DNA"/>
</dbReference>
<proteinExistence type="predicted"/>
<keyword evidence="2" id="KW-1185">Reference proteome</keyword>
<accession>A0ACC0C8E4</accession>
<evidence type="ECO:0000313" key="2">
    <source>
        <dbReference type="Proteomes" id="UP001060085"/>
    </source>
</evidence>
<dbReference type="Proteomes" id="UP001060085">
    <property type="component" value="Linkage Group LG01"/>
</dbReference>
<protein>
    <submittedName>
        <fullName evidence="1">Uncharacterized protein</fullName>
    </submittedName>
</protein>
<organism evidence="1 2">
    <name type="scientific">Catharanthus roseus</name>
    <name type="common">Madagascar periwinkle</name>
    <name type="synonym">Vinca rosea</name>
    <dbReference type="NCBI Taxonomy" id="4058"/>
    <lineage>
        <taxon>Eukaryota</taxon>
        <taxon>Viridiplantae</taxon>
        <taxon>Streptophyta</taxon>
        <taxon>Embryophyta</taxon>
        <taxon>Tracheophyta</taxon>
        <taxon>Spermatophyta</taxon>
        <taxon>Magnoliopsida</taxon>
        <taxon>eudicotyledons</taxon>
        <taxon>Gunneridae</taxon>
        <taxon>Pentapetalae</taxon>
        <taxon>asterids</taxon>
        <taxon>lamiids</taxon>
        <taxon>Gentianales</taxon>
        <taxon>Apocynaceae</taxon>
        <taxon>Rauvolfioideae</taxon>
        <taxon>Vinceae</taxon>
        <taxon>Catharanthinae</taxon>
        <taxon>Catharanthus</taxon>
    </lineage>
</organism>
<comment type="caution">
    <text evidence="1">The sequence shown here is derived from an EMBL/GenBank/DDBJ whole genome shotgun (WGS) entry which is preliminary data.</text>
</comment>
<sequence>MQVDCQNTRQAQLVNNLIFFLIQFCLFVLQVFEEESVVRFSNTSSNFEELCLSVVIRFHHPLTLLPFSKLSPHKSSLSLQTSFPTTTKGHPSKIDFN</sequence>